<dbReference type="InterPro" id="IPR029069">
    <property type="entry name" value="HotDog_dom_sf"/>
</dbReference>
<feature type="domain" description="C2 tensin-type" evidence="8">
    <location>
        <begin position="142"/>
        <end position="262"/>
    </location>
</feature>
<dbReference type="InterPro" id="IPR029021">
    <property type="entry name" value="Prot-tyrosine_phosphatase-like"/>
</dbReference>
<dbReference type="InterPro" id="IPR014020">
    <property type="entry name" value="Tensin_C2-dom"/>
</dbReference>
<evidence type="ECO:0000256" key="1">
    <source>
        <dbReference type="ARBA" id="ARBA00010458"/>
    </source>
</evidence>
<evidence type="ECO:0000256" key="4">
    <source>
        <dbReference type="ARBA" id="ARBA00022946"/>
    </source>
</evidence>
<dbReference type="InterPro" id="IPR016130">
    <property type="entry name" value="Tyr_Pase_AS"/>
</dbReference>
<dbReference type="Gene3D" id="2.60.40.1110">
    <property type="match status" value="1"/>
</dbReference>
<feature type="compositionally biased region" description="Low complexity" evidence="5">
    <location>
        <begin position="292"/>
        <end position="316"/>
    </location>
</feature>
<dbReference type="PANTHER" id="PTHR12655">
    <property type="entry name" value="ACYL-COA THIOESTERASE"/>
    <property type="match status" value="1"/>
</dbReference>
<dbReference type="SUPFAM" id="SSF52799">
    <property type="entry name" value="(Phosphotyrosine protein) phosphatases II"/>
    <property type="match status" value="1"/>
</dbReference>
<dbReference type="EMBL" id="GL349468">
    <property type="protein sequence ID" value="KNC51633.1"/>
    <property type="molecule type" value="Genomic_DNA"/>
</dbReference>
<dbReference type="PROSITE" id="PS50056">
    <property type="entry name" value="TYR_PHOSPHATASE_2"/>
    <property type="match status" value="1"/>
</dbReference>
<dbReference type="PROSITE" id="PS51182">
    <property type="entry name" value="C2_TENSIN"/>
    <property type="match status" value="1"/>
</dbReference>
<dbReference type="InterPro" id="IPR006683">
    <property type="entry name" value="Thioestr_dom"/>
</dbReference>
<evidence type="ECO:0008006" key="12">
    <source>
        <dbReference type="Google" id="ProtNLM"/>
    </source>
</evidence>
<dbReference type="STRING" id="461836.A0A0L0DJZ6"/>
<dbReference type="Gene3D" id="3.90.190.10">
    <property type="entry name" value="Protein tyrosine phosphatase superfamily"/>
    <property type="match status" value="1"/>
</dbReference>
<organism evidence="10 11">
    <name type="scientific">Thecamonas trahens ATCC 50062</name>
    <dbReference type="NCBI Taxonomy" id="461836"/>
    <lineage>
        <taxon>Eukaryota</taxon>
        <taxon>Apusozoa</taxon>
        <taxon>Apusomonadida</taxon>
        <taxon>Apusomonadidae</taxon>
        <taxon>Thecamonas</taxon>
    </lineage>
</organism>
<feature type="compositionally biased region" description="Acidic residues" evidence="5">
    <location>
        <begin position="317"/>
        <end position="326"/>
    </location>
</feature>
<feature type="domain" description="Phosphatase tensin-type" evidence="7">
    <location>
        <begin position="1"/>
        <end position="137"/>
    </location>
</feature>
<dbReference type="PROSITE" id="PS51181">
    <property type="entry name" value="PPASE_TENSIN"/>
    <property type="match status" value="1"/>
</dbReference>
<evidence type="ECO:0000259" key="6">
    <source>
        <dbReference type="PROSITE" id="PS50056"/>
    </source>
</evidence>
<dbReference type="GO" id="GO:0006637">
    <property type="term" value="P:acyl-CoA metabolic process"/>
    <property type="evidence" value="ECO:0007669"/>
    <property type="project" value="TreeGrafter"/>
</dbReference>
<comment type="similarity">
    <text evidence="1">Belongs to the acyl coenzyme A hydrolase family.</text>
</comment>
<keyword evidence="3" id="KW-0378">Hydrolase</keyword>
<evidence type="ECO:0000259" key="9">
    <source>
        <dbReference type="PROSITE" id="PS51770"/>
    </source>
</evidence>
<dbReference type="Pfam" id="PF00102">
    <property type="entry name" value="Y_phosphatase"/>
    <property type="match status" value="1"/>
</dbReference>
<protein>
    <recommendedName>
        <fullName evidence="12">Phosphatidylinositol-3,4,5-trisphosphate 3-phosphatase</fullName>
    </recommendedName>
</protein>
<evidence type="ECO:0000259" key="8">
    <source>
        <dbReference type="PROSITE" id="PS51182"/>
    </source>
</evidence>
<dbReference type="Pfam" id="PF10409">
    <property type="entry name" value="PTEN_C2"/>
    <property type="match status" value="1"/>
</dbReference>
<dbReference type="GO" id="GO:0004725">
    <property type="term" value="F:protein tyrosine phosphatase activity"/>
    <property type="evidence" value="ECO:0007669"/>
    <property type="project" value="InterPro"/>
</dbReference>
<dbReference type="InterPro" id="IPR029023">
    <property type="entry name" value="Tensin_phosphatase"/>
</dbReference>
<dbReference type="RefSeq" id="XP_013756043.1">
    <property type="nucleotide sequence ID" value="XM_013900589.1"/>
</dbReference>
<dbReference type="GO" id="GO:0047617">
    <property type="term" value="F:fatty acyl-CoA hydrolase activity"/>
    <property type="evidence" value="ECO:0007669"/>
    <property type="project" value="TreeGrafter"/>
</dbReference>
<name>A0A0L0DJZ6_THETB</name>
<dbReference type="InterPro" id="IPR035892">
    <property type="entry name" value="C2_domain_sf"/>
</dbReference>
<evidence type="ECO:0000256" key="5">
    <source>
        <dbReference type="SAM" id="MobiDB-lite"/>
    </source>
</evidence>
<accession>A0A0L0DJZ6</accession>
<evidence type="ECO:0000256" key="3">
    <source>
        <dbReference type="ARBA" id="ARBA00022801"/>
    </source>
</evidence>
<dbReference type="AlphaFoldDB" id="A0A0L0DJZ6"/>
<dbReference type="InterPro" id="IPR000242">
    <property type="entry name" value="PTP_cat"/>
</dbReference>
<dbReference type="PANTHER" id="PTHR12655:SF0">
    <property type="entry name" value="ACYL-COENZYME A THIOESTERASE 9, MITOCHONDRIAL"/>
    <property type="match status" value="1"/>
</dbReference>
<evidence type="ECO:0000313" key="11">
    <source>
        <dbReference type="Proteomes" id="UP000054408"/>
    </source>
</evidence>
<dbReference type="SMART" id="SM01326">
    <property type="entry name" value="PTEN_C2"/>
    <property type="match status" value="1"/>
</dbReference>
<dbReference type="PROSITE" id="PS00383">
    <property type="entry name" value="TYR_PHOSPHATASE_1"/>
    <property type="match status" value="1"/>
</dbReference>
<dbReference type="PROSITE" id="PS51770">
    <property type="entry name" value="HOTDOG_ACOT"/>
    <property type="match status" value="2"/>
</dbReference>
<keyword evidence="11" id="KW-1185">Reference proteome</keyword>
<gene>
    <name evidence="10" type="ORF">AMSG_12079</name>
</gene>
<dbReference type="Proteomes" id="UP000054408">
    <property type="component" value="Unassembled WGS sequence"/>
</dbReference>
<dbReference type="InterPro" id="IPR033120">
    <property type="entry name" value="HOTDOG_ACOT"/>
</dbReference>
<evidence type="ECO:0000259" key="7">
    <source>
        <dbReference type="PROSITE" id="PS51181"/>
    </source>
</evidence>
<keyword evidence="2" id="KW-0677">Repeat</keyword>
<feature type="domain" description="Tyrosine specific protein phosphatases" evidence="6">
    <location>
        <begin position="51"/>
        <end position="125"/>
    </location>
</feature>
<reference evidence="10 11" key="1">
    <citation type="submission" date="2010-05" db="EMBL/GenBank/DDBJ databases">
        <title>The Genome Sequence of Thecamonas trahens ATCC 50062.</title>
        <authorList>
            <consortium name="The Broad Institute Genome Sequencing Platform"/>
            <person name="Russ C."/>
            <person name="Cuomo C."/>
            <person name="Shea T."/>
            <person name="Young S.K."/>
            <person name="Zeng Q."/>
            <person name="Koehrsen M."/>
            <person name="Haas B."/>
            <person name="Borodovsky M."/>
            <person name="Guigo R."/>
            <person name="Alvarado L."/>
            <person name="Berlin A."/>
            <person name="Bochicchio J."/>
            <person name="Borenstein D."/>
            <person name="Chapman S."/>
            <person name="Chen Z."/>
            <person name="Freedman E."/>
            <person name="Gellesch M."/>
            <person name="Goldberg J."/>
            <person name="Griggs A."/>
            <person name="Gujja S."/>
            <person name="Heilman E."/>
            <person name="Heiman D."/>
            <person name="Hepburn T."/>
            <person name="Howarth C."/>
            <person name="Jen D."/>
            <person name="Larson L."/>
            <person name="Mehta T."/>
            <person name="Park D."/>
            <person name="Pearson M."/>
            <person name="Roberts A."/>
            <person name="Saif S."/>
            <person name="Shenoy N."/>
            <person name="Sisk P."/>
            <person name="Stolte C."/>
            <person name="Sykes S."/>
            <person name="Thomson T."/>
            <person name="Walk T."/>
            <person name="White J."/>
            <person name="Yandava C."/>
            <person name="Burger G."/>
            <person name="Gray M.W."/>
            <person name="Holland P.W.H."/>
            <person name="King N."/>
            <person name="Lang F.B.F."/>
            <person name="Roger A.J."/>
            <person name="Ruiz-Trillo I."/>
            <person name="Lander E."/>
            <person name="Nusbaum C."/>
        </authorList>
    </citation>
    <scope>NUCLEOTIDE SEQUENCE [LARGE SCALE GENOMIC DNA]</scope>
    <source>
        <strain evidence="10 11">ATCC 50062</strain>
    </source>
</reference>
<dbReference type="InterPro" id="IPR000387">
    <property type="entry name" value="Tyr_Pase_dom"/>
</dbReference>
<feature type="compositionally biased region" description="Acidic residues" evidence="5">
    <location>
        <begin position="282"/>
        <end position="291"/>
    </location>
</feature>
<dbReference type="GeneID" id="25569994"/>
<evidence type="ECO:0000256" key="2">
    <source>
        <dbReference type="ARBA" id="ARBA00022737"/>
    </source>
</evidence>
<evidence type="ECO:0000313" key="10">
    <source>
        <dbReference type="EMBL" id="KNC51633.1"/>
    </source>
</evidence>
<proteinExistence type="inferred from homology"/>
<dbReference type="SUPFAM" id="SSF49562">
    <property type="entry name" value="C2 domain (Calcium/lipid-binding domain, CaLB)"/>
    <property type="match status" value="1"/>
</dbReference>
<dbReference type="eggNOG" id="KOG2763">
    <property type="taxonomic scope" value="Eukaryota"/>
</dbReference>
<sequence>MSDVVSFLNERHKDAYLVFNLCVERDYPSSHFNDRVCKDFTFHDHNPIQLERLIYFCKEVEEWLAKDEKNVVVIHCKAGKGRTGLCSSAYLMYSRLWENPEDALAYYAMARTRDGHGVTIPSQRYYVHLFKKVIDEGGMRSQVTIFLKRLRMHGLPAFKSLHFVVLRDGVDPVYTSPTVKVSKLKKEDALLVDWDISAPMTGDVKIVFYDGSKKTFAVWLHASYIENGYLRREKKQIDNAVKDKKHKIYPSDFALEFFFDIPTPPTIPTGPPLGSDSIVDATFEDDADDDGSAGSSAPASDAPESDAPAASNTADGGADESGDNSDDGSASASSSASPRDSWVSFHLPFASSPALQAKYVNPNARSPRVGKLLELLDAMAGTAAYAHAGMGMYDTEGDGQRDAFFATASIDRIDLLNHVALDKDIAIHGCVVWAGSSSMDVRIEVTHEVPDGPPIPLMLASFVMVGRSTSDGSAFRVPALIPSSPLELEWNEAAALKRLRRKAGGRKRTLIAEPPSSAEQEHLHELWARRTAAEENAASRDWTDMTSTALDSTTLTMPQSKNVHSKIFGGYLVRQAFELAYTDALLACKGARPEFRTVSDISFIHPVEIGSVLQFKSLLVHTHEQSLQARVAAIVIDPSTGNKLDDGIGSPPCVMPYSYEETMLYLAGRRRAQSNAALRSSSTFQPTDYADLFGDDVEPLQLDLSFLPSGSEYADV</sequence>
<feature type="domain" description="HotDog ACOT-type" evidence="9">
    <location>
        <begin position="546"/>
        <end position="661"/>
    </location>
</feature>
<dbReference type="OrthoDB" id="331699at2759"/>
<dbReference type="Pfam" id="PF03061">
    <property type="entry name" value="4HBT"/>
    <property type="match status" value="1"/>
</dbReference>
<dbReference type="eggNOG" id="KOG2283">
    <property type="taxonomic scope" value="Eukaryota"/>
</dbReference>
<dbReference type="Gene3D" id="3.10.129.10">
    <property type="entry name" value="Hotdog Thioesterase"/>
    <property type="match status" value="2"/>
</dbReference>
<dbReference type="CDD" id="cd03442">
    <property type="entry name" value="BFIT_BACH"/>
    <property type="match status" value="2"/>
</dbReference>
<feature type="compositionally biased region" description="Low complexity" evidence="5">
    <location>
        <begin position="327"/>
        <end position="337"/>
    </location>
</feature>
<dbReference type="SUPFAM" id="SSF54637">
    <property type="entry name" value="Thioesterase/thiol ester dehydrase-isomerase"/>
    <property type="match status" value="2"/>
</dbReference>
<feature type="domain" description="HotDog ACOT-type" evidence="9">
    <location>
        <begin position="345"/>
        <end position="470"/>
    </location>
</feature>
<keyword evidence="4" id="KW-0809">Transit peptide</keyword>
<feature type="region of interest" description="Disordered" evidence="5">
    <location>
        <begin position="266"/>
        <end position="341"/>
    </location>
</feature>